<dbReference type="AlphaFoldDB" id="A0A9E8HJB7"/>
<dbReference type="InterPro" id="IPR036249">
    <property type="entry name" value="Thioredoxin-like_sf"/>
</dbReference>
<accession>A0A9E8HJB7</accession>
<reference evidence="2" key="1">
    <citation type="submission" date="2022-07" db="EMBL/GenBank/DDBJ databases">
        <title>Alkalimarinus sp. nov., isolated from gut of a Alitta virens.</title>
        <authorList>
            <person name="Yang A.I."/>
            <person name="Shin N.-R."/>
        </authorList>
    </citation>
    <scope>NUCLEOTIDE SEQUENCE</scope>
    <source>
        <strain evidence="2">FA028</strain>
    </source>
</reference>
<gene>
    <name evidence="2" type="ORF">NNL22_01055</name>
</gene>
<feature type="domain" description="GST N-terminal" evidence="1">
    <location>
        <begin position="151"/>
        <end position="251"/>
    </location>
</feature>
<proteinExistence type="predicted"/>
<dbReference type="Pfam" id="PF13417">
    <property type="entry name" value="GST_N_3"/>
    <property type="match status" value="2"/>
</dbReference>
<dbReference type="RefSeq" id="WP_251810955.1">
    <property type="nucleotide sequence ID" value="NZ_CP101527.1"/>
</dbReference>
<evidence type="ECO:0000313" key="2">
    <source>
        <dbReference type="EMBL" id="UZW75227.1"/>
    </source>
</evidence>
<dbReference type="PROSITE" id="PS50404">
    <property type="entry name" value="GST_NTER"/>
    <property type="match status" value="1"/>
</dbReference>
<dbReference type="EMBL" id="CP101527">
    <property type="protein sequence ID" value="UZW75227.1"/>
    <property type="molecule type" value="Genomic_DNA"/>
</dbReference>
<dbReference type="KEGG" id="asem:NNL22_01055"/>
<dbReference type="PANTHER" id="PTHR45288:SF2">
    <property type="entry name" value="THIOREDOXIN FAMILY PROTEIN"/>
    <property type="match status" value="1"/>
</dbReference>
<dbReference type="InterPro" id="IPR004045">
    <property type="entry name" value="Glutathione_S-Trfase_N"/>
</dbReference>
<evidence type="ECO:0000313" key="3">
    <source>
        <dbReference type="Proteomes" id="UP001164472"/>
    </source>
</evidence>
<keyword evidence="3" id="KW-1185">Reference proteome</keyword>
<dbReference type="SUPFAM" id="SSF52833">
    <property type="entry name" value="Thioredoxin-like"/>
    <property type="match status" value="2"/>
</dbReference>
<name>A0A9E8HJB7_9ALTE</name>
<organism evidence="2 3">
    <name type="scientific">Alkalimarinus sediminis</name>
    <dbReference type="NCBI Taxonomy" id="1632866"/>
    <lineage>
        <taxon>Bacteria</taxon>
        <taxon>Pseudomonadati</taxon>
        <taxon>Pseudomonadota</taxon>
        <taxon>Gammaproteobacteria</taxon>
        <taxon>Alteromonadales</taxon>
        <taxon>Alteromonadaceae</taxon>
        <taxon>Alkalimarinus</taxon>
    </lineage>
</organism>
<sequence>MNHALNIVTSTIASSIRSWRGTSASKTSQPPAKTLILFDREGCPQCRFVREALTELNLDVIIKPCPQGGNAITQLKLETGSSELPLLIDENTEQQIRGAEAAVNYLFERYRGKRPPKQLLANRFNQLASSLASGIRFNAGTVAKPSKGADKPLTLYSFESSPFSRPVRELLCELELPYLLVTLGKQQKSDMGPANFRFTLKPYQPIANSKRDAFFKAHGNVQVPYLIDPNTGISLFESADIIKYLNDTYAA</sequence>
<protein>
    <submittedName>
        <fullName evidence="2">Glutathione S-transferase N-terminal domain-containing protein</fullName>
    </submittedName>
</protein>
<dbReference type="InterPro" id="IPR040079">
    <property type="entry name" value="Glutathione_S-Trfase"/>
</dbReference>
<dbReference type="Proteomes" id="UP001164472">
    <property type="component" value="Chromosome"/>
</dbReference>
<dbReference type="SFLD" id="SFLDS00019">
    <property type="entry name" value="Glutathione_Transferase_(cytos"/>
    <property type="match status" value="1"/>
</dbReference>
<dbReference type="Gene3D" id="3.40.30.10">
    <property type="entry name" value="Glutaredoxin"/>
    <property type="match status" value="2"/>
</dbReference>
<dbReference type="PANTHER" id="PTHR45288">
    <property type="entry name" value="THIOREDOXIN FAMILY PROTEIN"/>
    <property type="match status" value="1"/>
</dbReference>
<dbReference type="SFLD" id="SFLDG01202">
    <property type="entry name" value="SUF2.2"/>
    <property type="match status" value="1"/>
</dbReference>
<evidence type="ECO:0000259" key="1">
    <source>
        <dbReference type="PROSITE" id="PS50404"/>
    </source>
</evidence>
<dbReference type="SFLD" id="SFLDG01181">
    <property type="entry name" value="SUF2"/>
    <property type="match status" value="1"/>
</dbReference>